<dbReference type="PANTHER" id="PTHR45632">
    <property type="entry name" value="LD33804P"/>
    <property type="match status" value="1"/>
</dbReference>
<dbReference type="OrthoDB" id="6359816at2759"/>
<dbReference type="Pfam" id="PF07534">
    <property type="entry name" value="TLD"/>
    <property type="match status" value="1"/>
</dbReference>
<comment type="caution">
    <text evidence="5">The sequence shown here is derived from an EMBL/GenBank/DDBJ whole genome shotgun (WGS) entry which is preliminary data.</text>
</comment>
<dbReference type="PANTHER" id="PTHR45632:SF3">
    <property type="entry name" value="KELCH-LIKE PROTEIN 32"/>
    <property type="match status" value="1"/>
</dbReference>
<evidence type="ECO:0000313" key="6">
    <source>
        <dbReference type="Proteomes" id="UP000022910"/>
    </source>
</evidence>
<dbReference type="Gene3D" id="3.30.710.10">
    <property type="entry name" value="Potassium Channel Kv1.1, Chain A"/>
    <property type="match status" value="1"/>
</dbReference>
<sequence length="448" mass="52653">MSRKFITKAIDKFKTEETKFYDVIVYIGKEPDIKEFHSNFEILYDKSDYFKGILSNKDIEKKNGKYVIKEPNINPQVFDVITKYLSTGKINITNKTGIEILNIIITSDELKLNQLVKLAENEHQKFLKDDPVKIFQIIYYHKSLNNIKEFYLEMICLEPRILFDSAKFIDLPAPLLEVILKRNDLNLIEIEIWEYLIKWGLARDEILNEEVSKWNREKFKILERIIHEFIPLVRFYDISSEDYFDKVRPHEGIIPEKLQEENLKYYLIPGYTPNKYISRNCIESILINPKHTVYFVNWINGIIGKARYKFKLLYRASRDGNTAAAFHAKCDNKGATVVIVKIRNLDQIVGGYNPLFWDSSKTDKSTKNSFLFKFTDKNNLLSANVVYSKGDQYSVRCYVSSGPFFGFGDLYVNYYPDVWYSYIHSYPTLNLPSSFSADDYEVFQVIKI</sequence>
<dbReference type="PROSITE" id="PS51886">
    <property type="entry name" value="TLDC"/>
    <property type="match status" value="1"/>
</dbReference>
<keyword evidence="6" id="KW-1185">Reference proteome</keyword>
<accession>A0A015JHR2</accession>
<dbReference type="InterPro" id="IPR000210">
    <property type="entry name" value="BTB/POZ_dom"/>
</dbReference>
<evidence type="ECO:0000256" key="2">
    <source>
        <dbReference type="ARBA" id="ARBA00022737"/>
    </source>
</evidence>
<proteinExistence type="predicted"/>
<keyword evidence="1" id="KW-0880">Kelch repeat</keyword>
<dbReference type="Pfam" id="PF00651">
    <property type="entry name" value="BTB"/>
    <property type="match status" value="1"/>
</dbReference>
<dbReference type="SMART" id="SM00584">
    <property type="entry name" value="TLDc"/>
    <property type="match status" value="1"/>
</dbReference>
<evidence type="ECO:0000259" key="4">
    <source>
        <dbReference type="PROSITE" id="PS51886"/>
    </source>
</evidence>
<keyword evidence="2" id="KW-0677">Repeat</keyword>
<dbReference type="InterPro" id="IPR006571">
    <property type="entry name" value="TLDc_dom"/>
</dbReference>
<dbReference type="CDD" id="cd18186">
    <property type="entry name" value="BTB_POZ_ZBTB_KLHL-like"/>
    <property type="match status" value="1"/>
</dbReference>
<feature type="domain" description="BTB" evidence="3">
    <location>
        <begin position="21"/>
        <end position="94"/>
    </location>
</feature>
<dbReference type="PROSITE" id="PS50097">
    <property type="entry name" value="BTB"/>
    <property type="match status" value="1"/>
</dbReference>
<gene>
    <name evidence="5" type="ORF">RirG_122020</name>
</gene>
<dbReference type="Proteomes" id="UP000022910">
    <property type="component" value="Unassembled WGS sequence"/>
</dbReference>
<dbReference type="InterPro" id="IPR011333">
    <property type="entry name" value="SKP1/BTB/POZ_sf"/>
</dbReference>
<organism evidence="5 6">
    <name type="scientific">Rhizophagus irregularis (strain DAOM 197198w)</name>
    <name type="common">Glomus intraradices</name>
    <dbReference type="NCBI Taxonomy" id="1432141"/>
    <lineage>
        <taxon>Eukaryota</taxon>
        <taxon>Fungi</taxon>
        <taxon>Fungi incertae sedis</taxon>
        <taxon>Mucoromycota</taxon>
        <taxon>Glomeromycotina</taxon>
        <taxon>Glomeromycetes</taxon>
        <taxon>Glomerales</taxon>
        <taxon>Glomeraceae</taxon>
        <taxon>Rhizophagus</taxon>
    </lineage>
</organism>
<evidence type="ECO:0008006" key="7">
    <source>
        <dbReference type="Google" id="ProtNLM"/>
    </source>
</evidence>
<dbReference type="SUPFAM" id="SSF54695">
    <property type="entry name" value="POZ domain"/>
    <property type="match status" value="1"/>
</dbReference>
<evidence type="ECO:0000313" key="5">
    <source>
        <dbReference type="EMBL" id="EXX66625.1"/>
    </source>
</evidence>
<protein>
    <recommendedName>
        <fullName evidence="7">Btb/poz domain-containing protein 19-like</fullName>
    </recommendedName>
</protein>
<dbReference type="AlphaFoldDB" id="A0A015JHR2"/>
<evidence type="ECO:0000256" key="1">
    <source>
        <dbReference type="ARBA" id="ARBA00022441"/>
    </source>
</evidence>
<name>A0A015JHR2_RHIIW</name>
<dbReference type="SMR" id="A0A015JHR2"/>
<dbReference type="HOGENOM" id="CLU_021542_0_1_1"/>
<evidence type="ECO:0000259" key="3">
    <source>
        <dbReference type="PROSITE" id="PS50097"/>
    </source>
</evidence>
<feature type="domain" description="TLDc" evidence="4">
    <location>
        <begin position="285"/>
        <end position="446"/>
    </location>
</feature>
<reference evidence="5 6" key="1">
    <citation type="submission" date="2014-02" db="EMBL/GenBank/DDBJ databases">
        <title>Single nucleus genome sequencing reveals high similarity among nuclei of an endomycorrhizal fungus.</title>
        <authorList>
            <person name="Lin K."/>
            <person name="Geurts R."/>
            <person name="Zhang Z."/>
            <person name="Limpens E."/>
            <person name="Saunders D.G."/>
            <person name="Mu D."/>
            <person name="Pang E."/>
            <person name="Cao H."/>
            <person name="Cha H."/>
            <person name="Lin T."/>
            <person name="Zhou Q."/>
            <person name="Shang Y."/>
            <person name="Li Y."/>
            <person name="Ivanov S."/>
            <person name="Sharma T."/>
            <person name="Velzen R.V."/>
            <person name="Ruijter N.D."/>
            <person name="Aanen D.K."/>
            <person name="Win J."/>
            <person name="Kamoun S."/>
            <person name="Bisseling T."/>
            <person name="Huang S."/>
        </authorList>
    </citation>
    <scope>NUCLEOTIDE SEQUENCE [LARGE SCALE GENOMIC DNA]</scope>
    <source>
        <strain evidence="6">DAOM197198w</strain>
    </source>
</reference>
<dbReference type="EMBL" id="JEMT01018575">
    <property type="protein sequence ID" value="EXX66625.1"/>
    <property type="molecule type" value="Genomic_DNA"/>
</dbReference>